<protein>
    <submittedName>
        <fullName evidence="1">Uncharacterized protein</fullName>
    </submittedName>
</protein>
<dbReference type="EMBL" id="NBYN01000058">
    <property type="protein sequence ID" value="OSO89157.1"/>
    <property type="molecule type" value="Genomic_DNA"/>
</dbReference>
<gene>
    <name evidence="1" type="ORF">B7O87_13095</name>
</gene>
<dbReference type="AlphaFoldDB" id="A0A1X4G407"/>
<dbReference type="Proteomes" id="UP000192997">
    <property type="component" value="Unassembled WGS sequence"/>
</dbReference>
<reference evidence="2" key="1">
    <citation type="submission" date="2017-04" db="EMBL/GenBank/DDBJ databases">
        <authorList>
            <person name="Abreu V.A."/>
            <person name="Popin R.V."/>
            <person name="Rigonato J."/>
            <person name="Andreote A.P."/>
            <person name="Schaker P.C."/>
            <person name="Hoff-Risseti C."/>
            <person name="Alvarenga D.O."/>
            <person name="Varani A.M."/>
            <person name="Fiore M.F."/>
        </authorList>
    </citation>
    <scope>NUCLEOTIDE SEQUENCE [LARGE SCALE GENOMIC DNA]</scope>
    <source>
        <strain evidence="2">CENA303</strain>
    </source>
</reference>
<proteinExistence type="predicted"/>
<accession>A0A1X4G407</accession>
<evidence type="ECO:0000313" key="2">
    <source>
        <dbReference type="Proteomes" id="UP000192997"/>
    </source>
</evidence>
<organism evidence="1 2">
    <name type="scientific">Cylindrospermopsis raciborskii CENA303</name>
    <dbReference type="NCBI Taxonomy" id="1170769"/>
    <lineage>
        <taxon>Bacteria</taxon>
        <taxon>Bacillati</taxon>
        <taxon>Cyanobacteriota</taxon>
        <taxon>Cyanophyceae</taxon>
        <taxon>Nostocales</taxon>
        <taxon>Aphanizomenonaceae</taxon>
        <taxon>Cylindrospermopsis</taxon>
    </lineage>
</organism>
<evidence type="ECO:0000313" key="1">
    <source>
        <dbReference type="EMBL" id="OSO89157.1"/>
    </source>
</evidence>
<comment type="caution">
    <text evidence="1">The sequence shown here is derived from an EMBL/GenBank/DDBJ whole genome shotgun (WGS) entry which is preliminary data.</text>
</comment>
<dbReference type="RefSeq" id="WP_085728897.1">
    <property type="nucleotide sequence ID" value="NZ_NBYN01000058.1"/>
</dbReference>
<sequence length="79" mass="8856">MKSPLPRKYPPEYNVSGMLVEVTPEAIANQERQRLGLGDSPIGKILGGKERLSIARASCDRLLKILPLIIHHLVQMQRL</sequence>
<name>A0A1X4G407_9CYAN</name>